<accession>A0AAD9UHV5</accession>
<protein>
    <recommendedName>
        <fullName evidence="3">RRM domain-containing protein</fullName>
    </recommendedName>
</protein>
<dbReference type="PROSITE" id="PS50102">
    <property type="entry name" value="RRM"/>
    <property type="match status" value="1"/>
</dbReference>
<feature type="region of interest" description="Disordered" evidence="2">
    <location>
        <begin position="101"/>
        <end position="293"/>
    </location>
</feature>
<dbReference type="EMBL" id="JAODUO010000093">
    <property type="protein sequence ID" value="KAK2189940.1"/>
    <property type="molecule type" value="Genomic_DNA"/>
</dbReference>
<comment type="caution">
    <text evidence="4">The sequence shown here is derived from an EMBL/GenBank/DDBJ whole genome shotgun (WGS) entry which is preliminary data.</text>
</comment>
<organism evidence="4 5">
    <name type="scientific">Ridgeia piscesae</name>
    <name type="common">Tubeworm</name>
    <dbReference type="NCBI Taxonomy" id="27915"/>
    <lineage>
        <taxon>Eukaryota</taxon>
        <taxon>Metazoa</taxon>
        <taxon>Spiralia</taxon>
        <taxon>Lophotrochozoa</taxon>
        <taxon>Annelida</taxon>
        <taxon>Polychaeta</taxon>
        <taxon>Sedentaria</taxon>
        <taxon>Canalipalpata</taxon>
        <taxon>Sabellida</taxon>
        <taxon>Siboglinidae</taxon>
        <taxon>Ridgeia</taxon>
    </lineage>
</organism>
<evidence type="ECO:0000256" key="1">
    <source>
        <dbReference type="PROSITE-ProRule" id="PRU00176"/>
    </source>
</evidence>
<keyword evidence="5" id="KW-1185">Reference proteome</keyword>
<feature type="compositionally biased region" description="Basic and acidic residues" evidence="2">
    <location>
        <begin position="376"/>
        <end position="394"/>
    </location>
</feature>
<keyword evidence="1" id="KW-0694">RNA-binding</keyword>
<dbReference type="Gene3D" id="3.30.70.330">
    <property type="match status" value="1"/>
</dbReference>
<evidence type="ECO:0000256" key="2">
    <source>
        <dbReference type="SAM" id="MobiDB-lite"/>
    </source>
</evidence>
<feature type="domain" description="RRM" evidence="3">
    <location>
        <begin position="25"/>
        <end position="70"/>
    </location>
</feature>
<dbReference type="AlphaFoldDB" id="A0AAD9UHV5"/>
<feature type="compositionally biased region" description="Basic residues" evidence="2">
    <location>
        <begin position="364"/>
        <end position="375"/>
    </location>
</feature>
<dbReference type="Proteomes" id="UP001209878">
    <property type="component" value="Unassembled WGS sequence"/>
</dbReference>
<dbReference type="InterPro" id="IPR012677">
    <property type="entry name" value="Nucleotide-bd_a/b_plait_sf"/>
</dbReference>
<feature type="compositionally biased region" description="Basic and acidic residues" evidence="2">
    <location>
        <begin position="223"/>
        <end position="245"/>
    </location>
</feature>
<feature type="compositionally biased region" description="Basic and acidic residues" evidence="2">
    <location>
        <begin position="263"/>
        <end position="275"/>
    </location>
</feature>
<reference evidence="4" key="1">
    <citation type="journal article" date="2023" name="Mol. Biol. Evol.">
        <title>Third-Generation Sequencing Reveals the Adaptive Role of the Epigenome in Three Deep-Sea Polychaetes.</title>
        <authorList>
            <person name="Perez M."/>
            <person name="Aroh O."/>
            <person name="Sun Y."/>
            <person name="Lan Y."/>
            <person name="Juniper S.K."/>
            <person name="Young C.R."/>
            <person name="Angers B."/>
            <person name="Qian P.Y."/>
        </authorList>
    </citation>
    <scope>NUCLEOTIDE SEQUENCE</scope>
    <source>
        <strain evidence="4">R07B-5</strain>
    </source>
</reference>
<dbReference type="GO" id="GO:0003723">
    <property type="term" value="F:RNA binding"/>
    <property type="evidence" value="ECO:0007669"/>
    <property type="project" value="UniProtKB-UniRule"/>
</dbReference>
<gene>
    <name evidence="4" type="ORF">NP493_93g04059</name>
</gene>
<sequence>MDVSEDGKKVRRTRPIEEPKDIDDRTVYVEYIPTTADHEWVRRVFAPFGDMSYISLPRYQSTGDMKGFAFAYNNEAISSCRPGRFPRANKQMKLLMRQVEAKRGEVTKQTSGETEVTPSGKKKRRKRTSSDSSSISEANGASAGSKPCKRVHTCSENSGDDTEVAAKKPTLSPDEKKPDADSSRDGKKPVEPETSDADDDKSSRQTENTTEVLKPAPGDEDSAEQKEKATKAKVKGDTRVNRELLPEPGTGGLKRKGSGVDAGEVKKVRISEDVQVHSAGQQSKPRRRRQKVKATMKELPELRVIPNARTCTNSRKPCGKLRADGDLEGHLRCHDSDGAQKIVTLTSSQFNFSLLTADREKKLSSKTKHKKRGRNKVVERAEKASKLSEKKHTFFADNDDDDED</sequence>
<proteinExistence type="predicted"/>
<evidence type="ECO:0000259" key="3">
    <source>
        <dbReference type="PROSITE" id="PS50102"/>
    </source>
</evidence>
<feature type="compositionally biased region" description="Basic residues" evidence="2">
    <location>
        <begin position="284"/>
        <end position="293"/>
    </location>
</feature>
<dbReference type="InterPro" id="IPR000504">
    <property type="entry name" value="RRM_dom"/>
</dbReference>
<feature type="compositionally biased region" description="Polar residues" evidence="2">
    <location>
        <begin position="107"/>
        <end position="117"/>
    </location>
</feature>
<feature type="compositionally biased region" description="Basic and acidic residues" evidence="2">
    <location>
        <begin position="173"/>
        <end position="191"/>
    </location>
</feature>
<name>A0AAD9UHV5_RIDPI</name>
<evidence type="ECO:0000313" key="5">
    <source>
        <dbReference type="Proteomes" id="UP001209878"/>
    </source>
</evidence>
<feature type="compositionally biased region" description="Low complexity" evidence="2">
    <location>
        <begin position="130"/>
        <end position="145"/>
    </location>
</feature>
<dbReference type="InterPro" id="IPR035979">
    <property type="entry name" value="RBD_domain_sf"/>
</dbReference>
<feature type="region of interest" description="Disordered" evidence="2">
    <location>
        <begin position="360"/>
        <end position="404"/>
    </location>
</feature>
<dbReference type="SUPFAM" id="SSF54928">
    <property type="entry name" value="RNA-binding domain, RBD"/>
    <property type="match status" value="1"/>
</dbReference>
<evidence type="ECO:0000313" key="4">
    <source>
        <dbReference type="EMBL" id="KAK2189940.1"/>
    </source>
</evidence>
<dbReference type="Pfam" id="PF00076">
    <property type="entry name" value="RRM_1"/>
    <property type="match status" value="1"/>
</dbReference>